<evidence type="ECO:0000256" key="3">
    <source>
        <dbReference type="ARBA" id="ARBA00023015"/>
    </source>
</evidence>
<dbReference type="GO" id="GO:0006355">
    <property type="term" value="P:regulation of DNA-templated transcription"/>
    <property type="evidence" value="ECO:0007669"/>
    <property type="project" value="InterPro"/>
</dbReference>
<dbReference type="InterPro" id="IPR036388">
    <property type="entry name" value="WH-like_DNA-bd_sf"/>
</dbReference>
<keyword evidence="1 6" id="KW-0597">Phosphoprotein</keyword>
<evidence type="ECO:0000313" key="11">
    <source>
        <dbReference type="Proteomes" id="UP000294739"/>
    </source>
</evidence>
<keyword evidence="11" id="KW-1185">Reference proteome</keyword>
<dbReference type="SUPFAM" id="SSF52172">
    <property type="entry name" value="CheY-like"/>
    <property type="match status" value="1"/>
</dbReference>
<dbReference type="GO" id="GO:0000976">
    <property type="term" value="F:transcription cis-regulatory region binding"/>
    <property type="evidence" value="ECO:0007669"/>
    <property type="project" value="TreeGrafter"/>
</dbReference>
<dbReference type="PROSITE" id="PS51755">
    <property type="entry name" value="OMPR_PHOB"/>
    <property type="match status" value="1"/>
</dbReference>
<dbReference type="RefSeq" id="WP_131897830.1">
    <property type="nucleotide sequence ID" value="NZ_SMKZ01000031.1"/>
</dbReference>
<evidence type="ECO:0000256" key="7">
    <source>
        <dbReference type="PROSITE-ProRule" id="PRU01091"/>
    </source>
</evidence>
<accession>A0A4R5D289</accession>
<keyword evidence="2" id="KW-0902">Two-component regulatory system</keyword>
<dbReference type="OrthoDB" id="162434at2"/>
<dbReference type="GO" id="GO:0032993">
    <property type="term" value="C:protein-DNA complex"/>
    <property type="evidence" value="ECO:0007669"/>
    <property type="project" value="TreeGrafter"/>
</dbReference>
<keyword evidence="3" id="KW-0805">Transcription regulation</keyword>
<feature type="domain" description="Response regulatory" evidence="8">
    <location>
        <begin position="12"/>
        <end position="126"/>
    </location>
</feature>
<dbReference type="SUPFAM" id="SSF46894">
    <property type="entry name" value="C-terminal effector domain of the bipartite response regulators"/>
    <property type="match status" value="1"/>
</dbReference>
<dbReference type="Gene3D" id="1.10.10.10">
    <property type="entry name" value="Winged helix-like DNA-binding domain superfamily/Winged helix DNA-binding domain"/>
    <property type="match status" value="1"/>
</dbReference>
<dbReference type="GO" id="GO:0005829">
    <property type="term" value="C:cytosol"/>
    <property type="evidence" value="ECO:0007669"/>
    <property type="project" value="TreeGrafter"/>
</dbReference>
<dbReference type="SMART" id="SM00862">
    <property type="entry name" value="Trans_reg_C"/>
    <property type="match status" value="1"/>
</dbReference>
<dbReference type="InterPro" id="IPR001789">
    <property type="entry name" value="Sig_transdc_resp-reg_receiver"/>
</dbReference>
<evidence type="ECO:0000256" key="2">
    <source>
        <dbReference type="ARBA" id="ARBA00023012"/>
    </source>
</evidence>
<evidence type="ECO:0000259" key="8">
    <source>
        <dbReference type="PROSITE" id="PS50110"/>
    </source>
</evidence>
<proteinExistence type="predicted"/>
<dbReference type="InterPro" id="IPR001867">
    <property type="entry name" value="OmpR/PhoB-type_DNA-bd"/>
</dbReference>
<dbReference type="InParanoid" id="A0A4R5D289"/>
<feature type="modified residue" description="4-aspartylphosphate" evidence="6">
    <location>
        <position position="61"/>
    </location>
</feature>
<dbReference type="Pfam" id="PF00486">
    <property type="entry name" value="Trans_reg_C"/>
    <property type="match status" value="1"/>
</dbReference>
<evidence type="ECO:0000259" key="9">
    <source>
        <dbReference type="PROSITE" id="PS51755"/>
    </source>
</evidence>
<dbReference type="InterPro" id="IPR011006">
    <property type="entry name" value="CheY-like_superfamily"/>
</dbReference>
<keyword evidence="4 7" id="KW-0238">DNA-binding</keyword>
<feature type="DNA-binding region" description="OmpR/PhoB-type" evidence="7">
    <location>
        <begin position="139"/>
        <end position="238"/>
    </location>
</feature>
<dbReference type="PROSITE" id="PS50110">
    <property type="entry name" value="RESPONSE_REGULATORY"/>
    <property type="match status" value="1"/>
</dbReference>
<dbReference type="Pfam" id="PF00072">
    <property type="entry name" value="Response_reg"/>
    <property type="match status" value="1"/>
</dbReference>
<gene>
    <name evidence="10" type="ORF">E1269_20130</name>
</gene>
<dbReference type="PANTHER" id="PTHR48111">
    <property type="entry name" value="REGULATOR OF RPOS"/>
    <property type="match status" value="1"/>
</dbReference>
<reference evidence="10 11" key="1">
    <citation type="submission" date="2019-03" db="EMBL/GenBank/DDBJ databases">
        <title>Draft genome sequences of novel Actinobacteria.</title>
        <authorList>
            <person name="Sahin N."/>
            <person name="Ay H."/>
            <person name="Saygin H."/>
        </authorList>
    </citation>
    <scope>NUCLEOTIDE SEQUENCE [LARGE SCALE GENOMIC DNA]</scope>
    <source>
        <strain evidence="10 11">5K138</strain>
    </source>
</reference>
<evidence type="ECO:0000256" key="1">
    <source>
        <dbReference type="ARBA" id="ARBA00022553"/>
    </source>
</evidence>
<evidence type="ECO:0000313" key="10">
    <source>
        <dbReference type="EMBL" id="TDE07392.1"/>
    </source>
</evidence>
<dbReference type="Proteomes" id="UP000294739">
    <property type="component" value="Unassembled WGS sequence"/>
</dbReference>
<evidence type="ECO:0000256" key="5">
    <source>
        <dbReference type="ARBA" id="ARBA00023163"/>
    </source>
</evidence>
<dbReference type="InterPro" id="IPR016032">
    <property type="entry name" value="Sig_transdc_resp-reg_C-effctor"/>
</dbReference>
<comment type="caution">
    <text evidence="10">The sequence shown here is derived from an EMBL/GenBank/DDBJ whole genome shotgun (WGS) entry which is preliminary data.</text>
</comment>
<protein>
    <submittedName>
        <fullName evidence="10">Response regulator transcription factor</fullName>
    </submittedName>
</protein>
<dbReference type="Gene3D" id="3.40.50.2300">
    <property type="match status" value="1"/>
</dbReference>
<keyword evidence="5" id="KW-0804">Transcription</keyword>
<feature type="domain" description="OmpR/PhoB-type" evidence="9">
    <location>
        <begin position="139"/>
        <end position="238"/>
    </location>
</feature>
<dbReference type="AlphaFoldDB" id="A0A4R5D289"/>
<evidence type="ECO:0000256" key="6">
    <source>
        <dbReference type="PROSITE-ProRule" id="PRU00169"/>
    </source>
</evidence>
<name>A0A4R5D289_9ACTN</name>
<organism evidence="10 11">
    <name type="scientific">Jiangella asiatica</name>
    <dbReference type="NCBI Taxonomy" id="2530372"/>
    <lineage>
        <taxon>Bacteria</taxon>
        <taxon>Bacillati</taxon>
        <taxon>Actinomycetota</taxon>
        <taxon>Actinomycetes</taxon>
        <taxon>Jiangellales</taxon>
        <taxon>Jiangellaceae</taxon>
        <taxon>Jiangella</taxon>
    </lineage>
</organism>
<dbReference type="SMART" id="SM00448">
    <property type="entry name" value="REC"/>
    <property type="match status" value="1"/>
</dbReference>
<dbReference type="EMBL" id="SMKZ01000031">
    <property type="protein sequence ID" value="TDE07392.1"/>
    <property type="molecule type" value="Genomic_DNA"/>
</dbReference>
<dbReference type="InterPro" id="IPR039420">
    <property type="entry name" value="WalR-like"/>
</dbReference>
<sequence>MAHHSQARQRPLVLLADDEPDVLGAVGPFLTRSGFDVITAADGLLALDEVDRHEPDLCVLDVLMPGADGREVLRRLRQRDDWVPVLLLTQVGEAVERAMALEEGADDYLNKPFDPHELVARIRAVLRRTGGGRQPLATAAELSSGTLRLDRVARRAWLGTRELTLTPKALTLLEYLMTHPDEALSRQRLLEVLWGFDDAVGTRAVDNRIAELRRALGDDAADPTWIDTVPGSGYRFGAEVSTPPRTG</sequence>
<dbReference type="PANTHER" id="PTHR48111:SF1">
    <property type="entry name" value="TWO-COMPONENT RESPONSE REGULATOR ORR33"/>
    <property type="match status" value="1"/>
</dbReference>
<dbReference type="GO" id="GO:0000156">
    <property type="term" value="F:phosphorelay response regulator activity"/>
    <property type="evidence" value="ECO:0007669"/>
    <property type="project" value="TreeGrafter"/>
</dbReference>
<evidence type="ECO:0000256" key="4">
    <source>
        <dbReference type="ARBA" id="ARBA00023125"/>
    </source>
</evidence>
<dbReference type="CDD" id="cd00383">
    <property type="entry name" value="trans_reg_C"/>
    <property type="match status" value="1"/>
</dbReference>